<dbReference type="SUPFAM" id="SSF47203">
    <property type="entry name" value="Acyl-CoA dehydrogenase C-terminal domain-like"/>
    <property type="match status" value="1"/>
</dbReference>
<evidence type="ECO:0000259" key="6">
    <source>
        <dbReference type="Pfam" id="PF00441"/>
    </source>
</evidence>
<gene>
    <name evidence="8" type="ORF">HXX08_12655</name>
    <name evidence="9" type="ORF">OZ401_001877</name>
</gene>
<comment type="similarity">
    <text evidence="2 5">Belongs to the acyl-CoA dehydrogenase family.</text>
</comment>
<dbReference type="SUPFAM" id="SSF56645">
    <property type="entry name" value="Acyl-CoA dehydrogenase NM domain-like"/>
    <property type="match status" value="1"/>
</dbReference>
<feature type="domain" description="Acyl-CoA dehydrogenase/oxidase C-terminal" evidence="6">
    <location>
        <begin position="264"/>
        <end position="415"/>
    </location>
</feature>
<evidence type="ECO:0000313" key="8">
    <source>
        <dbReference type="EMBL" id="NWJ46722.1"/>
    </source>
</evidence>
<keyword evidence="4 5" id="KW-0274">FAD</keyword>
<dbReference type="Proteomes" id="UP001431572">
    <property type="component" value="Chromosome 1"/>
</dbReference>
<organism evidence="8 10">
    <name type="scientific">Candidatus Chlorohelix allophototropha</name>
    <dbReference type="NCBI Taxonomy" id="3003348"/>
    <lineage>
        <taxon>Bacteria</taxon>
        <taxon>Bacillati</taxon>
        <taxon>Chloroflexota</taxon>
        <taxon>Chloroflexia</taxon>
        <taxon>Candidatus Chloroheliales</taxon>
        <taxon>Candidatus Chloroheliaceae</taxon>
        <taxon>Candidatus Chlorohelix</taxon>
    </lineage>
</organism>
<evidence type="ECO:0000313" key="9">
    <source>
        <dbReference type="EMBL" id="WJW66093.1"/>
    </source>
</evidence>
<comment type="cofactor">
    <cofactor evidence="1 5">
        <name>FAD</name>
        <dbReference type="ChEBI" id="CHEBI:57692"/>
    </cofactor>
</comment>
<feature type="domain" description="Acyl-CoA oxidase/dehydrogenase middle" evidence="7">
    <location>
        <begin position="140"/>
        <end position="242"/>
    </location>
</feature>
<dbReference type="Gene3D" id="1.20.140.10">
    <property type="entry name" value="Butyryl-CoA Dehydrogenase, subunit A, domain 3"/>
    <property type="match status" value="1"/>
</dbReference>
<evidence type="ECO:0000256" key="3">
    <source>
        <dbReference type="ARBA" id="ARBA00022630"/>
    </source>
</evidence>
<dbReference type="AlphaFoldDB" id="A0A8T7M3Q8"/>
<dbReference type="EMBL" id="JACATZ010000001">
    <property type="protein sequence ID" value="NWJ46722.1"/>
    <property type="molecule type" value="Genomic_DNA"/>
</dbReference>
<evidence type="ECO:0000313" key="10">
    <source>
        <dbReference type="Proteomes" id="UP000521676"/>
    </source>
</evidence>
<dbReference type="Proteomes" id="UP000521676">
    <property type="component" value="Unassembled WGS sequence"/>
</dbReference>
<dbReference type="EMBL" id="CP128399">
    <property type="protein sequence ID" value="WJW66093.1"/>
    <property type="molecule type" value="Genomic_DNA"/>
</dbReference>
<dbReference type="InterPro" id="IPR009100">
    <property type="entry name" value="AcylCoA_DH/oxidase_NM_dom_sf"/>
</dbReference>
<dbReference type="Gene3D" id="1.10.540.10">
    <property type="entry name" value="Acyl-CoA dehydrogenase/oxidase, N-terminal domain"/>
    <property type="match status" value="1"/>
</dbReference>
<dbReference type="InterPro" id="IPR036250">
    <property type="entry name" value="AcylCo_DH-like_C"/>
</dbReference>
<keyword evidence="3 5" id="KW-0285">Flavoprotein</keyword>
<dbReference type="InterPro" id="IPR046373">
    <property type="entry name" value="Acyl-CoA_Oxase/DH_mid-dom_sf"/>
</dbReference>
<evidence type="ECO:0000256" key="2">
    <source>
        <dbReference type="ARBA" id="ARBA00009347"/>
    </source>
</evidence>
<evidence type="ECO:0000256" key="5">
    <source>
        <dbReference type="RuleBase" id="RU362125"/>
    </source>
</evidence>
<accession>A0A8T7M3Q8</accession>
<dbReference type="InterPro" id="IPR006091">
    <property type="entry name" value="Acyl-CoA_Oxase/DH_mid-dom"/>
</dbReference>
<sequence>MIDFEIPASLGKQLQILEQVALNVMRPASRHFDVHEHDRPWDYIKLMWDGGNNAGYRGRAGSGDLLSMSGGEGGEKVSGPKIRNLALMYTVEMLSYGDCGLYLSTAGGALGAAAVEAAGTPEQRERFLTRFKGGEPKWGAMAMTEPQAGSDTANIRTTAKLTEDGKEWILNGEKIFVTNGLMAAQESPGIVVVWATIAPGTGRAGMRAFVVEGNTPGMTVARLEKKHGIRASDTAALTFADCRIPYDNIIGSPELAKAEGKDSKGFAGAMKTFDATRPLVAASAIGVGRAALDFTKDFLFKQGVTIRYDAPPNVLTAVERDVMRMEAQLRAAWLLTIRAAWQMDIGISNSLEASMCKVKAGEAVTWVTQKAVELLGAEGYDCKLLVEKWMRDGKINDLYEGTGQINRLVVARRMLGYSSKEL</sequence>
<evidence type="ECO:0000256" key="4">
    <source>
        <dbReference type="ARBA" id="ARBA00022827"/>
    </source>
</evidence>
<dbReference type="InterPro" id="IPR009075">
    <property type="entry name" value="AcylCo_DH/oxidase_C"/>
</dbReference>
<dbReference type="RefSeq" id="WP_341467972.1">
    <property type="nucleotide sequence ID" value="NZ_CP128399.1"/>
</dbReference>
<evidence type="ECO:0000259" key="7">
    <source>
        <dbReference type="Pfam" id="PF02770"/>
    </source>
</evidence>
<dbReference type="Pfam" id="PF00441">
    <property type="entry name" value="Acyl-CoA_dh_1"/>
    <property type="match status" value="1"/>
</dbReference>
<dbReference type="InterPro" id="IPR037069">
    <property type="entry name" value="AcylCoA_DH/ox_N_sf"/>
</dbReference>
<dbReference type="Pfam" id="PF02770">
    <property type="entry name" value="Acyl-CoA_dh_M"/>
    <property type="match status" value="1"/>
</dbReference>
<evidence type="ECO:0000256" key="1">
    <source>
        <dbReference type="ARBA" id="ARBA00001974"/>
    </source>
</evidence>
<dbReference type="GO" id="GO:0003995">
    <property type="term" value="F:acyl-CoA dehydrogenase activity"/>
    <property type="evidence" value="ECO:0007669"/>
    <property type="project" value="TreeGrafter"/>
</dbReference>
<dbReference type="PANTHER" id="PTHR43884">
    <property type="entry name" value="ACYL-COA DEHYDROGENASE"/>
    <property type="match status" value="1"/>
</dbReference>
<name>A0A8T7M3Q8_9CHLR</name>
<dbReference type="PANTHER" id="PTHR43884:SF12">
    <property type="entry name" value="ISOVALERYL-COA DEHYDROGENASE, MITOCHONDRIAL-RELATED"/>
    <property type="match status" value="1"/>
</dbReference>
<protein>
    <submittedName>
        <fullName evidence="8">Acyl-CoA dehydrogenase family protein</fullName>
    </submittedName>
</protein>
<keyword evidence="5" id="KW-0560">Oxidoreductase</keyword>
<dbReference type="Gene3D" id="2.40.110.10">
    <property type="entry name" value="Butyryl-CoA Dehydrogenase, subunit A, domain 2"/>
    <property type="match status" value="1"/>
</dbReference>
<proteinExistence type="inferred from homology"/>
<evidence type="ECO:0000313" key="11">
    <source>
        <dbReference type="Proteomes" id="UP001431572"/>
    </source>
</evidence>
<keyword evidence="11" id="KW-1185">Reference proteome</keyword>
<reference evidence="9" key="2">
    <citation type="journal article" date="2024" name="Nature">
        <title>Anoxygenic phototroph of the Chloroflexota uses a type I reaction centre.</title>
        <authorList>
            <person name="Tsuji J.M."/>
            <person name="Shaw N.A."/>
            <person name="Nagashima S."/>
            <person name="Venkiteswaran J.J."/>
            <person name="Schiff S.L."/>
            <person name="Watanabe T."/>
            <person name="Fukui M."/>
            <person name="Hanada S."/>
            <person name="Tank M."/>
            <person name="Neufeld J.D."/>
        </authorList>
    </citation>
    <scope>NUCLEOTIDE SEQUENCE</scope>
    <source>
        <strain evidence="9">L227-S17</strain>
    </source>
</reference>
<dbReference type="GO" id="GO:0050660">
    <property type="term" value="F:flavin adenine dinucleotide binding"/>
    <property type="evidence" value="ECO:0007669"/>
    <property type="project" value="InterPro"/>
</dbReference>
<reference evidence="8 10" key="1">
    <citation type="submission" date="2020-06" db="EMBL/GenBank/DDBJ databases">
        <title>Anoxygenic phototrophic Chloroflexota member uses a Type I reaction center.</title>
        <authorList>
            <person name="Tsuji J.M."/>
            <person name="Shaw N.A."/>
            <person name="Nagashima S."/>
            <person name="Venkiteswaran J."/>
            <person name="Schiff S.L."/>
            <person name="Hanada S."/>
            <person name="Tank M."/>
            <person name="Neufeld J.D."/>
        </authorList>
    </citation>
    <scope>NUCLEOTIDE SEQUENCE [LARGE SCALE GENOMIC DNA]</scope>
    <source>
        <strain evidence="8">L227-S17</strain>
    </source>
</reference>